<evidence type="ECO:0000313" key="2">
    <source>
        <dbReference type="EMBL" id="QVL32353.1"/>
    </source>
</evidence>
<dbReference type="InterPro" id="IPR000601">
    <property type="entry name" value="PKD_dom"/>
</dbReference>
<dbReference type="Proteomes" id="UP000676194">
    <property type="component" value="Chromosome"/>
</dbReference>
<proteinExistence type="predicted"/>
<organism evidence="2 3">
    <name type="scientific">Telmatocola sphagniphila</name>
    <dbReference type="NCBI Taxonomy" id="1123043"/>
    <lineage>
        <taxon>Bacteria</taxon>
        <taxon>Pseudomonadati</taxon>
        <taxon>Planctomycetota</taxon>
        <taxon>Planctomycetia</taxon>
        <taxon>Gemmatales</taxon>
        <taxon>Gemmataceae</taxon>
    </lineage>
</organism>
<dbReference type="CDD" id="cd00146">
    <property type="entry name" value="PKD"/>
    <property type="match status" value="1"/>
</dbReference>
<dbReference type="InterPro" id="IPR035986">
    <property type="entry name" value="PKD_dom_sf"/>
</dbReference>
<keyword evidence="3" id="KW-1185">Reference proteome</keyword>
<feature type="domain" description="PKD" evidence="1">
    <location>
        <begin position="1"/>
        <end position="68"/>
    </location>
</feature>
<dbReference type="EMBL" id="CP074694">
    <property type="protein sequence ID" value="QVL32353.1"/>
    <property type="molecule type" value="Genomic_DNA"/>
</dbReference>
<dbReference type="SUPFAM" id="SSF49299">
    <property type="entry name" value="PKD domain"/>
    <property type="match status" value="1"/>
</dbReference>
<dbReference type="InterPro" id="IPR013783">
    <property type="entry name" value="Ig-like_fold"/>
</dbReference>
<dbReference type="RefSeq" id="WP_213497226.1">
    <property type="nucleotide sequence ID" value="NZ_CP074694.1"/>
</dbReference>
<dbReference type="AlphaFoldDB" id="A0A8E6B5K5"/>
<dbReference type="Gene3D" id="2.60.40.10">
    <property type="entry name" value="Immunoglobulins"/>
    <property type="match status" value="1"/>
</dbReference>
<gene>
    <name evidence="2" type="ORF">KIH39_00085</name>
</gene>
<dbReference type="Pfam" id="PF18911">
    <property type="entry name" value="PKD_4"/>
    <property type="match status" value="1"/>
</dbReference>
<evidence type="ECO:0000259" key="1">
    <source>
        <dbReference type="PROSITE" id="PS50093"/>
    </source>
</evidence>
<protein>
    <recommendedName>
        <fullName evidence="1">PKD domain-containing protein</fullName>
    </recommendedName>
</protein>
<dbReference type="PROSITE" id="PS50093">
    <property type="entry name" value="PKD"/>
    <property type="match status" value="1"/>
</dbReference>
<name>A0A8E6B5K5_9BACT</name>
<accession>A0A8E6B5K5</accession>
<evidence type="ECO:0000313" key="3">
    <source>
        <dbReference type="Proteomes" id="UP000676194"/>
    </source>
</evidence>
<sequence length="160" mass="16974">MTINYTLAGERTYKFTSSFSGSHIGVIYEWHFSDGTTSALAEPTHTFAGLGPYFASLTVRNDCGGETSEILNLCIPPSITGVSVSVDGYRVIVTVNYLGSYEHCVIDWNDGSSPTEGISQVHTYPPMPRTYTLTVTLSGCGQTVIVAANVAVPVGGPIDG</sequence>
<dbReference type="KEGG" id="tsph:KIH39_00085"/>
<reference evidence="2" key="1">
    <citation type="submission" date="2021-05" db="EMBL/GenBank/DDBJ databases">
        <title>Complete genome sequence of the cellulolytic planctomycete Telmatocola sphagniphila SP2T and characterization of the first cellulase from planctomycetes.</title>
        <authorList>
            <person name="Rakitin A.L."/>
            <person name="Beletsky A.V."/>
            <person name="Naumoff D.G."/>
            <person name="Kulichevskaya I.S."/>
            <person name="Mardanov A.V."/>
            <person name="Ravin N.V."/>
            <person name="Dedysh S.N."/>
        </authorList>
    </citation>
    <scope>NUCLEOTIDE SEQUENCE</scope>
    <source>
        <strain evidence="2">SP2T</strain>
    </source>
</reference>